<evidence type="ECO:0000256" key="1">
    <source>
        <dbReference type="SAM" id="MobiDB-lite"/>
    </source>
</evidence>
<reference evidence="2 3" key="1">
    <citation type="submission" date="2024-03" db="EMBL/GenBank/DDBJ databases">
        <authorList>
            <person name="Gkanogiannis A."/>
            <person name="Becerra Lopez-Lavalle L."/>
        </authorList>
    </citation>
    <scope>NUCLEOTIDE SEQUENCE [LARGE SCALE GENOMIC DNA]</scope>
</reference>
<dbReference type="Proteomes" id="UP001642487">
    <property type="component" value="Chromosome 7"/>
</dbReference>
<organism evidence="2 3">
    <name type="scientific">Citrullus colocynthis</name>
    <name type="common">colocynth</name>
    <dbReference type="NCBI Taxonomy" id="252529"/>
    <lineage>
        <taxon>Eukaryota</taxon>
        <taxon>Viridiplantae</taxon>
        <taxon>Streptophyta</taxon>
        <taxon>Embryophyta</taxon>
        <taxon>Tracheophyta</taxon>
        <taxon>Spermatophyta</taxon>
        <taxon>Magnoliopsida</taxon>
        <taxon>eudicotyledons</taxon>
        <taxon>Gunneridae</taxon>
        <taxon>Pentapetalae</taxon>
        <taxon>rosids</taxon>
        <taxon>fabids</taxon>
        <taxon>Cucurbitales</taxon>
        <taxon>Cucurbitaceae</taxon>
        <taxon>Benincaseae</taxon>
        <taxon>Citrullus</taxon>
    </lineage>
</organism>
<sequence length="134" mass="15024">MVSINDKHHILTISSEDVKHDISRGRAKLDTLSMKNLASKLGIRHDNEVLGAELQEEYGAKSLGQGSKKAMVEIIANLEPIAKNGNGERARRKLGGKGHGRDDISKERNNEDCDSESKWRHGEYELSNKRNNNY</sequence>
<gene>
    <name evidence="2" type="ORF">CITCOLO1_LOCUS18134</name>
</gene>
<accession>A0ABP0YZL0</accession>
<evidence type="ECO:0000313" key="2">
    <source>
        <dbReference type="EMBL" id="CAK9325861.1"/>
    </source>
</evidence>
<dbReference type="EMBL" id="OZ021741">
    <property type="protein sequence ID" value="CAK9325861.1"/>
    <property type="molecule type" value="Genomic_DNA"/>
</dbReference>
<protein>
    <submittedName>
        <fullName evidence="2">Uncharacterized protein</fullName>
    </submittedName>
</protein>
<proteinExistence type="predicted"/>
<evidence type="ECO:0000313" key="3">
    <source>
        <dbReference type="Proteomes" id="UP001642487"/>
    </source>
</evidence>
<feature type="region of interest" description="Disordered" evidence="1">
    <location>
        <begin position="83"/>
        <end position="134"/>
    </location>
</feature>
<keyword evidence="3" id="KW-1185">Reference proteome</keyword>
<name>A0ABP0YZL0_9ROSI</name>
<feature type="compositionally biased region" description="Basic and acidic residues" evidence="1">
    <location>
        <begin position="99"/>
        <end position="128"/>
    </location>
</feature>